<dbReference type="InterPro" id="IPR009078">
    <property type="entry name" value="Ferritin-like_SF"/>
</dbReference>
<dbReference type="OrthoDB" id="9778629at2"/>
<dbReference type="InterPro" id="IPR011197">
    <property type="entry name" value="UCP012318"/>
</dbReference>
<gene>
    <name evidence="1" type="ORF">E6O51_12960</name>
</gene>
<dbReference type="EMBL" id="SSOD01000009">
    <property type="protein sequence ID" value="THF60682.1"/>
    <property type="molecule type" value="Genomic_DNA"/>
</dbReference>
<name>A0A4S4AN96_9RHOO</name>
<dbReference type="CDD" id="cd00657">
    <property type="entry name" value="Ferritin_like"/>
    <property type="match status" value="1"/>
</dbReference>
<accession>A0A4S4AN96</accession>
<dbReference type="AlphaFoldDB" id="A0A4S4AN96"/>
<dbReference type="Proteomes" id="UP000307956">
    <property type="component" value="Unassembled WGS sequence"/>
</dbReference>
<dbReference type="PIRSF" id="PIRSF012318">
    <property type="entry name" value="UCP012318"/>
    <property type="match status" value="1"/>
</dbReference>
<dbReference type="PANTHER" id="PTHR42782">
    <property type="entry name" value="SI:CH73-314G15.3"/>
    <property type="match status" value="1"/>
</dbReference>
<proteinExistence type="predicted"/>
<evidence type="ECO:0000313" key="1">
    <source>
        <dbReference type="EMBL" id="THF60682.1"/>
    </source>
</evidence>
<keyword evidence="2" id="KW-1185">Reference proteome</keyword>
<dbReference type="PANTHER" id="PTHR42782:SF4">
    <property type="entry name" value="DUF455 DOMAIN-CONTAINING PROTEIN"/>
    <property type="match status" value="1"/>
</dbReference>
<organism evidence="1 2">
    <name type="scientific">Pseudothauera rhizosphaerae</name>
    <dbReference type="NCBI Taxonomy" id="2565932"/>
    <lineage>
        <taxon>Bacteria</taxon>
        <taxon>Pseudomonadati</taxon>
        <taxon>Pseudomonadota</taxon>
        <taxon>Betaproteobacteria</taxon>
        <taxon>Rhodocyclales</taxon>
        <taxon>Zoogloeaceae</taxon>
        <taxon>Pseudothauera</taxon>
    </lineage>
</organism>
<protein>
    <submittedName>
        <fullName evidence="1">Ferritin-like domain-containing protein</fullName>
    </submittedName>
</protein>
<comment type="caution">
    <text evidence="1">The sequence shown here is derived from an EMBL/GenBank/DDBJ whole genome shotgun (WGS) entry which is preliminary data.</text>
</comment>
<reference evidence="1 2" key="1">
    <citation type="submission" date="2019-04" db="EMBL/GenBank/DDBJ databases">
        <title>Azoarcus rhizosphaerae sp. nov. isolated from rhizosphere of Ficus religiosa.</title>
        <authorList>
            <person name="Lin S.-Y."/>
            <person name="Hameed A."/>
            <person name="Hsu Y.-H."/>
            <person name="Young C.-C."/>
        </authorList>
    </citation>
    <scope>NUCLEOTIDE SEQUENCE [LARGE SCALE GENOMIC DNA]</scope>
    <source>
        <strain evidence="1 2">CC-YHH848</strain>
    </source>
</reference>
<sequence>MQIQSLHDAALAALMLPDPDGKCRATDALLADRRAGRLAVVAGADDPAPVTEPGRPPRPELVAPQAVPMRRAGTREGHAALLHAIAHIEFNAINLALDCVYRFRALPAEFHDGWLAVAAEEAHHFGLVRGRLRALGFDYGDFPAHNGLWEMACKTAGDPLARMALVPRVLEARGLDATPPIMAKLKAIGDRDSVAVLEIILRDEIGHVALGDRWFRVLCAGRGLEPEATYVELIEAFDAPRPRPPLHVEARRAAGFSEAELARFGAPPAGDQRLP</sequence>
<dbReference type="InterPro" id="IPR007402">
    <property type="entry name" value="DUF455"/>
</dbReference>
<dbReference type="SUPFAM" id="SSF47240">
    <property type="entry name" value="Ferritin-like"/>
    <property type="match status" value="1"/>
</dbReference>
<dbReference type="RefSeq" id="WP_136385411.1">
    <property type="nucleotide sequence ID" value="NZ_SSOD01000009.1"/>
</dbReference>
<evidence type="ECO:0000313" key="2">
    <source>
        <dbReference type="Proteomes" id="UP000307956"/>
    </source>
</evidence>
<dbReference type="Pfam" id="PF04305">
    <property type="entry name" value="DUF455"/>
    <property type="match status" value="1"/>
</dbReference>